<sequence length="181" mass="19858">MAQPGSGEQLFAGIARHSARLGGYLKWAGISVVGGAVAIGINMLDLGVPGWALGLLWLIGLPGLLWTYLTHISTKYKVTHRRVETEHGVLAKKVESLELWRVLDVEYSQSLVDRIFKNGRIKLISTDQSNPELVLHGLPNHRQLFEELRDAVQAARQTNRPMELAPGSDLGDFQDGGGEVL</sequence>
<dbReference type="AlphaFoldDB" id="A0A2S9YCD9"/>
<name>A0A2S9YCD9_9BACT</name>
<keyword evidence="2" id="KW-0472">Membrane</keyword>
<dbReference type="InterPro" id="IPR005182">
    <property type="entry name" value="YdbS-like_PH"/>
</dbReference>
<evidence type="ECO:0000259" key="3">
    <source>
        <dbReference type="Pfam" id="PF03703"/>
    </source>
</evidence>
<dbReference type="EMBL" id="PVNK01000112">
    <property type="protein sequence ID" value="PRQ02769.1"/>
    <property type="molecule type" value="Genomic_DNA"/>
</dbReference>
<organism evidence="4 5">
    <name type="scientific">Enhygromyxa salina</name>
    <dbReference type="NCBI Taxonomy" id="215803"/>
    <lineage>
        <taxon>Bacteria</taxon>
        <taxon>Pseudomonadati</taxon>
        <taxon>Myxococcota</taxon>
        <taxon>Polyangia</taxon>
        <taxon>Nannocystales</taxon>
        <taxon>Nannocystaceae</taxon>
        <taxon>Enhygromyxa</taxon>
    </lineage>
</organism>
<feature type="region of interest" description="Disordered" evidence="1">
    <location>
        <begin position="159"/>
        <end position="181"/>
    </location>
</feature>
<gene>
    <name evidence="4" type="ORF">ENSA5_21220</name>
</gene>
<dbReference type="Proteomes" id="UP000237968">
    <property type="component" value="Unassembled WGS sequence"/>
</dbReference>
<comment type="caution">
    <text evidence="4">The sequence shown here is derived from an EMBL/GenBank/DDBJ whole genome shotgun (WGS) entry which is preliminary data.</text>
</comment>
<evidence type="ECO:0000256" key="2">
    <source>
        <dbReference type="SAM" id="Phobius"/>
    </source>
</evidence>
<feature type="transmembrane region" description="Helical" evidence="2">
    <location>
        <begin position="24"/>
        <end position="44"/>
    </location>
</feature>
<keyword evidence="2" id="KW-0812">Transmembrane</keyword>
<dbReference type="PANTHER" id="PTHR37938:SF1">
    <property type="entry name" value="BLL0215 PROTEIN"/>
    <property type="match status" value="1"/>
</dbReference>
<reference evidence="4 5" key="1">
    <citation type="submission" date="2018-03" db="EMBL/GenBank/DDBJ databases">
        <title>Draft Genome Sequences of the Obligatory Marine Myxobacteria Enhygromyxa salina SWB005.</title>
        <authorList>
            <person name="Poehlein A."/>
            <person name="Moghaddam J.A."/>
            <person name="Harms H."/>
            <person name="Alanjari M."/>
            <person name="Koenig G.M."/>
            <person name="Daniel R."/>
            <person name="Schaeberle T.F."/>
        </authorList>
    </citation>
    <scope>NUCLEOTIDE SEQUENCE [LARGE SCALE GENOMIC DNA]</scope>
    <source>
        <strain evidence="4 5">SWB005</strain>
    </source>
</reference>
<evidence type="ECO:0000256" key="1">
    <source>
        <dbReference type="SAM" id="MobiDB-lite"/>
    </source>
</evidence>
<evidence type="ECO:0000313" key="4">
    <source>
        <dbReference type="EMBL" id="PRQ02769.1"/>
    </source>
</evidence>
<protein>
    <submittedName>
        <fullName evidence="4">Bacterial membrane flanked domain protein</fullName>
    </submittedName>
</protein>
<evidence type="ECO:0000313" key="5">
    <source>
        <dbReference type="Proteomes" id="UP000237968"/>
    </source>
</evidence>
<proteinExistence type="predicted"/>
<accession>A0A2S9YCD9</accession>
<keyword evidence="5" id="KW-1185">Reference proteome</keyword>
<dbReference type="PANTHER" id="PTHR37938">
    <property type="entry name" value="BLL0215 PROTEIN"/>
    <property type="match status" value="1"/>
</dbReference>
<dbReference type="Pfam" id="PF03703">
    <property type="entry name" value="bPH_2"/>
    <property type="match status" value="1"/>
</dbReference>
<feature type="transmembrane region" description="Helical" evidence="2">
    <location>
        <begin position="50"/>
        <end position="69"/>
    </location>
</feature>
<feature type="domain" description="YdbS-like PH" evidence="3">
    <location>
        <begin position="73"/>
        <end position="147"/>
    </location>
</feature>
<keyword evidence="2" id="KW-1133">Transmembrane helix</keyword>